<evidence type="ECO:0000313" key="2">
    <source>
        <dbReference type="Proteomes" id="UP000001235"/>
    </source>
</evidence>
<dbReference type="OrthoDB" id="8594082at2"/>
<reference evidence="1 2" key="1">
    <citation type="submission" date="2010-08" db="EMBL/GenBank/DDBJ databases">
        <title>Complete sequence of Gallionella capsiferriformans ES-2.</title>
        <authorList>
            <consortium name="US DOE Joint Genome Institute"/>
            <person name="Lucas S."/>
            <person name="Copeland A."/>
            <person name="Lapidus A."/>
            <person name="Cheng J.-F."/>
            <person name="Bruce D."/>
            <person name="Goodwin L."/>
            <person name="Pitluck S."/>
            <person name="Chertkov O."/>
            <person name="Davenport K.W."/>
            <person name="Detter J.C."/>
            <person name="Han C."/>
            <person name="Tapia R."/>
            <person name="Land M."/>
            <person name="Hauser L."/>
            <person name="Chang Y.-J."/>
            <person name="Jeffries C."/>
            <person name="Kyrpides N."/>
            <person name="Ivanova N."/>
            <person name="Mikhailova N."/>
            <person name="Shelobolina E.S."/>
            <person name="Picardal F."/>
            <person name="Roden E."/>
            <person name="Emerson D."/>
            <person name="Woyke T."/>
        </authorList>
    </citation>
    <scope>NUCLEOTIDE SEQUENCE [LARGE SCALE GENOMIC DNA]</scope>
    <source>
        <strain evidence="1 2">ES-2</strain>
    </source>
</reference>
<proteinExistence type="predicted"/>
<evidence type="ECO:0000313" key="1">
    <source>
        <dbReference type="EMBL" id="ADL55333.1"/>
    </source>
</evidence>
<dbReference type="STRING" id="395494.Galf_1306"/>
<sequence length="269" mass="31126" precursor="true">MRTCTLIRCALIWGVSLWVLPSYAEQIVFQSTDTPPYWSAELPDNGVGGAILKLVSEAAGISYTIDYLPVARYRRSDAPYIVGDPDILINQKRRAIFPIGVFRSAFFYYKPNHDAIEYRSLHDLKGHSMGVLRGTLEDKSRFAKNGIRVEESDSVESLLRKLKRGRIDFCITVADTGRYTLEQLFPDERDHFVQQMIPGLNRPIAIMIDLETRDGEIMAKRYRNVLEKTLRSQKYRDILEHFYGKSMIMEYNTDDLNRFVQFYAGTWSQ</sequence>
<organism evidence="1 2">
    <name type="scientific">Gallionella capsiferriformans (strain ES-2)</name>
    <name type="common">Gallionella ferruginea capsiferriformans (strain ES-2)</name>
    <dbReference type="NCBI Taxonomy" id="395494"/>
    <lineage>
        <taxon>Bacteria</taxon>
        <taxon>Pseudomonadati</taxon>
        <taxon>Pseudomonadota</taxon>
        <taxon>Betaproteobacteria</taxon>
        <taxon>Nitrosomonadales</taxon>
        <taxon>Gallionellaceae</taxon>
        <taxon>Gallionella</taxon>
    </lineage>
</organism>
<dbReference type="HOGENOM" id="CLU_1033484_0_0_4"/>
<dbReference type="EMBL" id="CP002159">
    <property type="protein sequence ID" value="ADL55333.1"/>
    <property type="molecule type" value="Genomic_DNA"/>
</dbReference>
<dbReference type="Gene3D" id="3.40.190.10">
    <property type="entry name" value="Periplasmic binding protein-like II"/>
    <property type="match status" value="2"/>
</dbReference>
<dbReference type="eggNOG" id="COG0834">
    <property type="taxonomic scope" value="Bacteria"/>
</dbReference>
<dbReference type="SUPFAM" id="SSF53850">
    <property type="entry name" value="Periplasmic binding protein-like II"/>
    <property type="match status" value="1"/>
</dbReference>
<dbReference type="RefSeq" id="WP_013293272.1">
    <property type="nucleotide sequence ID" value="NC_014394.1"/>
</dbReference>
<dbReference type="KEGG" id="gca:Galf_1306"/>
<name>D9SFN6_GALCS</name>
<dbReference type="Proteomes" id="UP000001235">
    <property type="component" value="Chromosome"/>
</dbReference>
<accession>D9SFN6</accession>
<gene>
    <name evidence="1" type="ordered locus">Galf_1306</name>
</gene>
<dbReference type="AlphaFoldDB" id="D9SFN6"/>
<keyword evidence="2" id="KW-1185">Reference proteome</keyword>
<protein>
    <submittedName>
        <fullName evidence="1">Extracellular solute-binding protein family 3</fullName>
    </submittedName>
</protein>